<proteinExistence type="inferred from homology"/>
<dbReference type="PANTHER" id="PTHR13939">
    <property type="entry name" value="NICOTINAMIDE-NUCLEOTIDE AMIDOHYDROLASE PNCC"/>
    <property type="match status" value="1"/>
</dbReference>
<dbReference type="EMBL" id="PNGG01000002">
    <property type="protein sequence ID" value="PMC19948.1"/>
    <property type="molecule type" value="Genomic_DNA"/>
</dbReference>
<dbReference type="NCBIfam" id="TIGR00177">
    <property type="entry name" value="molyb_syn"/>
    <property type="match status" value="1"/>
</dbReference>
<dbReference type="SUPFAM" id="SSF53218">
    <property type="entry name" value="Molybdenum cofactor biosynthesis proteins"/>
    <property type="match status" value="1"/>
</dbReference>
<dbReference type="InterPro" id="IPR001453">
    <property type="entry name" value="MoaB/Mog_dom"/>
</dbReference>
<gene>
    <name evidence="1" type="primary">cinA</name>
    <name evidence="3" type="ORF">CJ235_06160</name>
</gene>
<dbReference type="NCBIfam" id="TIGR00200">
    <property type="entry name" value="cinA_nterm"/>
    <property type="match status" value="1"/>
</dbReference>
<dbReference type="SUPFAM" id="SSF142433">
    <property type="entry name" value="CinA-like"/>
    <property type="match status" value="1"/>
</dbReference>
<dbReference type="InterPro" id="IPR036653">
    <property type="entry name" value="CinA-like_C"/>
</dbReference>
<protein>
    <recommendedName>
        <fullName evidence="1">Putative competence-damage inducible protein</fullName>
    </recommendedName>
</protein>
<dbReference type="InterPro" id="IPR036425">
    <property type="entry name" value="MoaB/Mog-like_dom_sf"/>
</dbReference>
<dbReference type="Gene3D" id="3.40.980.10">
    <property type="entry name" value="MoaB/Mog-like domain"/>
    <property type="match status" value="1"/>
</dbReference>
<dbReference type="Proteomes" id="UP000235748">
    <property type="component" value="Unassembled WGS sequence"/>
</dbReference>
<accession>A0A2N6QK57</accession>
<dbReference type="Pfam" id="PF00994">
    <property type="entry name" value="MoCF_biosynth"/>
    <property type="match status" value="1"/>
</dbReference>
<dbReference type="InterPro" id="IPR050101">
    <property type="entry name" value="CinA"/>
</dbReference>
<evidence type="ECO:0000256" key="1">
    <source>
        <dbReference type="HAMAP-Rule" id="MF_00226"/>
    </source>
</evidence>
<dbReference type="RefSeq" id="WP_070502592.1">
    <property type="nucleotide sequence ID" value="NZ_JAASJD010000001.1"/>
</dbReference>
<evidence type="ECO:0000259" key="2">
    <source>
        <dbReference type="SMART" id="SM00852"/>
    </source>
</evidence>
<organism evidence="3 4">
    <name type="scientific">Staphylococcus pettenkoferi</name>
    <dbReference type="NCBI Taxonomy" id="170573"/>
    <lineage>
        <taxon>Bacteria</taxon>
        <taxon>Bacillati</taxon>
        <taxon>Bacillota</taxon>
        <taxon>Bacilli</taxon>
        <taxon>Bacillales</taxon>
        <taxon>Staphylococcaceae</taxon>
        <taxon>Staphylococcus</taxon>
    </lineage>
</organism>
<comment type="caution">
    <text evidence="3">The sequence shown here is derived from an EMBL/GenBank/DDBJ whole genome shotgun (WGS) entry which is preliminary data.</text>
</comment>
<dbReference type="InterPro" id="IPR041424">
    <property type="entry name" value="CinA_KH"/>
</dbReference>
<dbReference type="CDD" id="cd00885">
    <property type="entry name" value="cinA"/>
    <property type="match status" value="1"/>
</dbReference>
<evidence type="ECO:0000313" key="3">
    <source>
        <dbReference type="EMBL" id="PMC19948.1"/>
    </source>
</evidence>
<name>A0A2N6QK57_9STAP</name>
<dbReference type="PANTHER" id="PTHR13939:SF0">
    <property type="entry name" value="NMN AMIDOHYDROLASE-LIKE PROTEIN YFAY"/>
    <property type="match status" value="1"/>
</dbReference>
<sequence>MKIGIIAVGSELLLGQINNTNGQYLSQLFNEIGHSVIEHAVIGDNPERLERVVRDMLERYDTVVLTGGLGPTKDDLTKHTVAKVLNKELVIDSQALRYIESYFEEQHQTMTPNNRQQALVIEGSTVLENKEGMAPGMLIKDGEKRVVMLPGPPKENKPMARHELLPLLMDGEQSIFSEQLKFAGIGESRVETELIDLIDNQTNPTIAPLAGSHEVKIRLTANGENKAQCKQAIQPMKDEILSRIGQYYYGSDEIELEEAVMQQLKGTVALYDGVTDGMLYSRLKDYDDTQQVKGMLPHSESWIKSTDAIDQQLSVSARIVRELFESEMGISILYREGTVYLGILANNDLKVYDFKMTQKRNLLKTRTPNYVMIRLLNELRSEEKNSF</sequence>
<dbReference type="InterPro" id="IPR008135">
    <property type="entry name" value="Competence-induced_CinA"/>
</dbReference>
<reference evidence="3 4" key="1">
    <citation type="submission" date="2017-09" db="EMBL/GenBank/DDBJ databases">
        <title>Bacterial strain isolated from the female urinary microbiota.</title>
        <authorList>
            <person name="Thomas-White K."/>
            <person name="Kumar N."/>
            <person name="Forster S."/>
            <person name="Putonti C."/>
            <person name="Lawley T."/>
            <person name="Wolfe A.J."/>
        </authorList>
    </citation>
    <scope>NUCLEOTIDE SEQUENCE [LARGE SCALE GENOMIC DNA]</scope>
    <source>
        <strain evidence="3 4">UMB0834</strain>
    </source>
</reference>
<dbReference type="Gene3D" id="3.30.70.2860">
    <property type="match status" value="1"/>
</dbReference>
<comment type="similarity">
    <text evidence="1">Belongs to the CinA family.</text>
</comment>
<dbReference type="HAMAP" id="MF_00226_B">
    <property type="entry name" value="CinA_B"/>
    <property type="match status" value="1"/>
</dbReference>
<feature type="domain" description="MoaB/Mog" evidence="2">
    <location>
        <begin position="4"/>
        <end position="171"/>
    </location>
</feature>
<dbReference type="PIRSF" id="PIRSF006728">
    <property type="entry name" value="CinA"/>
    <property type="match status" value="1"/>
</dbReference>
<evidence type="ECO:0000313" key="4">
    <source>
        <dbReference type="Proteomes" id="UP000235748"/>
    </source>
</evidence>
<dbReference type="AlphaFoldDB" id="A0A2N6QK57"/>
<dbReference type="STRING" id="170573.GCA_001076995_01174"/>
<dbReference type="Pfam" id="PF18146">
    <property type="entry name" value="CinA_KH"/>
    <property type="match status" value="1"/>
</dbReference>
<dbReference type="SMART" id="SM00852">
    <property type="entry name" value="MoCF_biosynth"/>
    <property type="match status" value="1"/>
</dbReference>